<reference evidence="2 3" key="1">
    <citation type="journal article" date="2023" name="Mol. Phylogenet. Evol.">
        <title>Genome-scale phylogeny and comparative genomics of the fungal order Sordariales.</title>
        <authorList>
            <person name="Hensen N."/>
            <person name="Bonometti L."/>
            <person name="Westerberg I."/>
            <person name="Brannstrom I.O."/>
            <person name="Guillou S."/>
            <person name="Cros-Aarteil S."/>
            <person name="Calhoun S."/>
            <person name="Haridas S."/>
            <person name="Kuo A."/>
            <person name="Mondo S."/>
            <person name="Pangilinan J."/>
            <person name="Riley R."/>
            <person name="LaButti K."/>
            <person name="Andreopoulos B."/>
            <person name="Lipzen A."/>
            <person name="Chen C."/>
            <person name="Yan M."/>
            <person name="Daum C."/>
            <person name="Ng V."/>
            <person name="Clum A."/>
            <person name="Steindorff A."/>
            <person name="Ohm R.A."/>
            <person name="Martin F."/>
            <person name="Silar P."/>
            <person name="Natvig D.O."/>
            <person name="Lalanne C."/>
            <person name="Gautier V."/>
            <person name="Ament-Velasquez S.L."/>
            <person name="Kruys A."/>
            <person name="Hutchinson M.I."/>
            <person name="Powell A.J."/>
            <person name="Barry K."/>
            <person name="Miller A.N."/>
            <person name="Grigoriev I.V."/>
            <person name="Debuchy R."/>
            <person name="Gladieux P."/>
            <person name="Hiltunen Thoren M."/>
            <person name="Johannesson H."/>
        </authorList>
    </citation>
    <scope>NUCLEOTIDE SEQUENCE [LARGE SCALE GENOMIC DNA]</scope>
    <source>
        <strain evidence="2 3">FGSC 10403</strain>
    </source>
</reference>
<sequence length="253" mass="27545">MCHVRAVAFPLYPAHCKNNSRKAGEARGCVVTKKKACHFTTTPAPTFAFCVLPDGSSVNIAAHAGDIVGGLWRLCLQDEGNCLLRKQLPLERGQIAFAELVVNGRNRDLMDGECVRPIKYSKILLLPVCQSGALLPRTAHRPQNTCTSFLFLHRFPAVAAHSRVVRSSDIDFTDIQESREIAWLATTAREALQPVIRAAPTLTRAETPSGKATPRKARKAPTRVVQSRSAAAGESSNKVKAYPTLSSAIAKYE</sequence>
<feature type="region of interest" description="Disordered" evidence="1">
    <location>
        <begin position="200"/>
        <end position="239"/>
    </location>
</feature>
<dbReference type="AlphaFoldDB" id="A0AAJ0HZK5"/>
<evidence type="ECO:0000313" key="2">
    <source>
        <dbReference type="EMBL" id="KAK3485958.1"/>
    </source>
</evidence>
<accession>A0AAJ0HZK5</accession>
<dbReference type="GeneID" id="87876049"/>
<dbReference type="RefSeq" id="XP_062688721.1">
    <property type="nucleotide sequence ID" value="XM_062838427.1"/>
</dbReference>
<proteinExistence type="predicted"/>
<dbReference type="EMBL" id="JAULSX010000009">
    <property type="protein sequence ID" value="KAK3485958.1"/>
    <property type="molecule type" value="Genomic_DNA"/>
</dbReference>
<evidence type="ECO:0000256" key="1">
    <source>
        <dbReference type="SAM" id="MobiDB-lite"/>
    </source>
</evidence>
<protein>
    <submittedName>
        <fullName evidence="2">Uncharacterized protein</fullName>
    </submittedName>
</protein>
<gene>
    <name evidence="2" type="ORF">B0T23DRAFT_399525</name>
</gene>
<comment type="caution">
    <text evidence="2">The sequence shown here is derived from an EMBL/GenBank/DDBJ whole genome shotgun (WGS) entry which is preliminary data.</text>
</comment>
<organism evidence="2 3">
    <name type="scientific">Neurospora hispaniola</name>
    <dbReference type="NCBI Taxonomy" id="588809"/>
    <lineage>
        <taxon>Eukaryota</taxon>
        <taxon>Fungi</taxon>
        <taxon>Dikarya</taxon>
        <taxon>Ascomycota</taxon>
        <taxon>Pezizomycotina</taxon>
        <taxon>Sordariomycetes</taxon>
        <taxon>Sordariomycetidae</taxon>
        <taxon>Sordariales</taxon>
        <taxon>Sordariaceae</taxon>
        <taxon>Neurospora</taxon>
    </lineage>
</organism>
<evidence type="ECO:0000313" key="3">
    <source>
        <dbReference type="Proteomes" id="UP001285908"/>
    </source>
</evidence>
<feature type="compositionally biased region" description="Polar residues" evidence="1">
    <location>
        <begin position="224"/>
        <end position="238"/>
    </location>
</feature>
<name>A0AAJ0HZK5_9PEZI</name>
<dbReference type="Proteomes" id="UP001285908">
    <property type="component" value="Unassembled WGS sequence"/>
</dbReference>
<keyword evidence="3" id="KW-1185">Reference proteome</keyword>